<organism evidence="1 2">
    <name type="scientific">Punica granatum</name>
    <name type="common">Pomegranate</name>
    <dbReference type="NCBI Taxonomy" id="22663"/>
    <lineage>
        <taxon>Eukaryota</taxon>
        <taxon>Viridiplantae</taxon>
        <taxon>Streptophyta</taxon>
        <taxon>Embryophyta</taxon>
        <taxon>Tracheophyta</taxon>
        <taxon>Spermatophyta</taxon>
        <taxon>Magnoliopsida</taxon>
        <taxon>eudicotyledons</taxon>
        <taxon>Gunneridae</taxon>
        <taxon>Pentapetalae</taxon>
        <taxon>rosids</taxon>
        <taxon>malvids</taxon>
        <taxon>Myrtales</taxon>
        <taxon>Lythraceae</taxon>
        <taxon>Punica</taxon>
    </lineage>
</organism>
<dbReference type="EMBL" id="PGOL01000508">
    <property type="protein sequence ID" value="PKI69382.1"/>
    <property type="molecule type" value="Genomic_DNA"/>
</dbReference>
<evidence type="ECO:0000313" key="2">
    <source>
        <dbReference type="Proteomes" id="UP000233551"/>
    </source>
</evidence>
<sequence length="273" mass="31362">MIICRVFMKGSNKGGEKGNEVGDTNFEANDYDESEGDEFECGELLNDGDDDIAVLANLRNYRLRKSKGESSSRYFEQVKGEGLHDVQFEGHGLHYVQVMEASEEDPPAEAHHDYTSSNDEVMTPENGEDEGLVMNQMKVHSQKAHDDFKAIGLEKFCMHKISIWPKFETKPIIDMLDDIRRAMIKRLADKREMILKCNDTIWPRVRKKLEENKLISALCTPTHVGREVFEVVHRDETYGVKPKNRTSEYIMWDLTRISCPHANAGIHWLKEDA</sequence>
<proteinExistence type="predicted"/>
<evidence type="ECO:0000313" key="1">
    <source>
        <dbReference type="EMBL" id="PKI69382.1"/>
    </source>
</evidence>
<keyword evidence="2" id="KW-1185">Reference proteome</keyword>
<dbReference type="Proteomes" id="UP000233551">
    <property type="component" value="Unassembled WGS sequence"/>
</dbReference>
<dbReference type="AlphaFoldDB" id="A0A2I0KLJ1"/>
<gene>
    <name evidence="1" type="ORF">CRG98_010180</name>
</gene>
<reference evidence="1 2" key="1">
    <citation type="submission" date="2017-11" db="EMBL/GenBank/DDBJ databases">
        <title>De-novo sequencing of pomegranate (Punica granatum L.) genome.</title>
        <authorList>
            <person name="Akparov Z."/>
            <person name="Amiraslanov A."/>
            <person name="Hajiyeva S."/>
            <person name="Abbasov M."/>
            <person name="Kaur K."/>
            <person name="Hamwieh A."/>
            <person name="Solovyev V."/>
            <person name="Salamov A."/>
            <person name="Braich B."/>
            <person name="Kosarev P."/>
            <person name="Mahmoud A."/>
            <person name="Hajiyev E."/>
            <person name="Babayeva S."/>
            <person name="Izzatullayeva V."/>
            <person name="Mammadov A."/>
            <person name="Mammadov A."/>
            <person name="Sharifova S."/>
            <person name="Ojaghi J."/>
            <person name="Eynullazada K."/>
            <person name="Bayramov B."/>
            <person name="Abdulazimova A."/>
            <person name="Shahmuradov I."/>
        </authorList>
    </citation>
    <scope>NUCLEOTIDE SEQUENCE [LARGE SCALE GENOMIC DNA]</scope>
    <source>
        <strain evidence="2">cv. AG2017</strain>
        <tissue evidence="1">Leaf</tissue>
    </source>
</reference>
<dbReference type="PANTHER" id="PTHR31973:SF187">
    <property type="entry name" value="MUTATOR TRANSPOSASE MUDRA PROTEIN"/>
    <property type="match status" value="1"/>
</dbReference>
<dbReference type="PANTHER" id="PTHR31973">
    <property type="entry name" value="POLYPROTEIN, PUTATIVE-RELATED"/>
    <property type="match status" value="1"/>
</dbReference>
<protein>
    <submittedName>
        <fullName evidence="1">Uncharacterized protein</fullName>
    </submittedName>
</protein>
<accession>A0A2I0KLJ1</accession>
<name>A0A2I0KLJ1_PUNGR</name>
<comment type="caution">
    <text evidence="1">The sequence shown here is derived from an EMBL/GenBank/DDBJ whole genome shotgun (WGS) entry which is preliminary data.</text>
</comment>